<sequence length="164" mass="17199">MKIFDSEPRSERLIRALAAAGGCAIFVVFVLATIKLIAWLQSSASAVSTLNAVIAGFALCGLVAAGLIARHIFERGSSGARQVGALLTDTAPGQIFGGLIGLVLAIGSISTMADAQGWASWLVSVLSTVFWAAVGLRGLRSGWRQWASHREALRNGPAIERIPE</sequence>
<proteinExistence type="predicted"/>
<dbReference type="EMBL" id="CP081674">
    <property type="protein sequence ID" value="QZH69464.1"/>
    <property type="molecule type" value="Genomic_DNA"/>
</dbReference>
<keyword evidence="1" id="KW-0614">Plasmid</keyword>
<gene>
    <name evidence="1" type="ORF">K6L26_30495</name>
</gene>
<organism evidence="1 2">
    <name type="scientific">Mycolicibacterium farcinogenes</name>
    <name type="common">Mycobacterium farcinogenes</name>
    <dbReference type="NCBI Taxonomy" id="1802"/>
    <lineage>
        <taxon>Bacteria</taxon>
        <taxon>Bacillati</taxon>
        <taxon>Actinomycetota</taxon>
        <taxon>Actinomycetes</taxon>
        <taxon>Mycobacteriales</taxon>
        <taxon>Mycobacteriaceae</taxon>
        <taxon>Mycolicibacterium</taxon>
    </lineage>
</organism>
<protein>
    <submittedName>
        <fullName evidence="1">Uncharacterized protein</fullName>
    </submittedName>
</protein>
<reference evidence="1" key="1">
    <citation type="submission" date="2021-07" db="EMBL/GenBank/DDBJ databases">
        <title>Complete Genome Sequences of Mycobacterium farcinogenes Isolated from Clinical Specimens from Patients in Thailand.</title>
        <authorList>
            <person name="Sodsai P."/>
        </authorList>
    </citation>
    <scope>NUCLEOTIDE SEQUENCE</scope>
    <source>
        <strain evidence="1">BKK/CU-MFGFA-001</strain>
    </source>
</reference>
<geneLocation type="plasmid" evidence="1 2">
    <name>unnamed1</name>
</geneLocation>
<name>A0ACD1FQY0_MYCFR</name>
<evidence type="ECO:0000313" key="2">
    <source>
        <dbReference type="Proteomes" id="UP000825598"/>
    </source>
</evidence>
<keyword evidence="2" id="KW-1185">Reference proteome</keyword>
<accession>A0ACD1FQY0</accession>
<evidence type="ECO:0000313" key="1">
    <source>
        <dbReference type="EMBL" id="QZH69464.1"/>
    </source>
</evidence>
<dbReference type="Proteomes" id="UP000825598">
    <property type="component" value="Plasmid unnamed1"/>
</dbReference>